<keyword evidence="1" id="KW-0732">Signal</keyword>
<comment type="caution">
    <text evidence="4">The sequence shown here is derived from an EMBL/GenBank/DDBJ whole genome shotgun (WGS) entry which is preliminary data.</text>
</comment>
<reference evidence="4 5" key="1">
    <citation type="submission" date="2018-08" db="EMBL/GenBank/DDBJ databases">
        <title>A genome reference for cultivated species of the human gut microbiota.</title>
        <authorList>
            <person name="Zou Y."/>
            <person name="Xue W."/>
            <person name="Luo G."/>
        </authorList>
    </citation>
    <scope>NUCLEOTIDE SEQUENCE [LARGE SCALE GENOMIC DNA]</scope>
    <source>
        <strain evidence="4 5">OM03-4</strain>
    </source>
</reference>
<dbReference type="Proteomes" id="UP000260759">
    <property type="component" value="Unassembled WGS sequence"/>
</dbReference>
<evidence type="ECO:0000259" key="2">
    <source>
        <dbReference type="Pfam" id="PF12866"/>
    </source>
</evidence>
<protein>
    <submittedName>
        <fullName evidence="4">DUF3823 domain-containing protein</fullName>
    </submittedName>
</protein>
<dbReference type="RefSeq" id="WP_117600489.1">
    <property type="nucleotide sequence ID" value="NZ_CAXTGW010000007.1"/>
</dbReference>
<dbReference type="Proteomes" id="UP001181247">
    <property type="component" value="Unassembled WGS sequence"/>
</dbReference>
<evidence type="ECO:0000256" key="1">
    <source>
        <dbReference type="SAM" id="SignalP"/>
    </source>
</evidence>
<dbReference type="Pfam" id="PF12866">
    <property type="entry name" value="DUF3823"/>
    <property type="match status" value="1"/>
</dbReference>
<evidence type="ECO:0000313" key="3">
    <source>
        <dbReference type="EMBL" id="MDU0244648.1"/>
    </source>
</evidence>
<name>A0A3E5EYS8_BACUN</name>
<evidence type="ECO:0000313" key="4">
    <source>
        <dbReference type="EMBL" id="RGN94109.1"/>
    </source>
</evidence>
<feature type="chain" id="PRO_5017674507" evidence="1">
    <location>
        <begin position="22"/>
        <end position="243"/>
    </location>
</feature>
<reference evidence="3" key="2">
    <citation type="submission" date="2023-10" db="EMBL/GenBank/DDBJ databases">
        <title>Genome of Potential pathogenic bacteria in Crohn's disease.</title>
        <authorList>
            <person name="Rodriguez-Palacios A."/>
        </authorList>
    </citation>
    <scope>NUCLEOTIDE SEQUENCE</scope>
    <source>
        <strain evidence="3">CavFT-hAR50</strain>
    </source>
</reference>
<proteinExistence type="predicted"/>
<dbReference type="EMBL" id="QSVA01000008">
    <property type="protein sequence ID" value="RGN94109.1"/>
    <property type="molecule type" value="Genomic_DNA"/>
</dbReference>
<dbReference type="Gene3D" id="2.60.40.1120">
    <property type="entry name" value="Carboxypeptidase-like, regulatory domain"/>
    <property type="match status" value="1"/>
</dbReference>
<feature type="domain" description="DUF3823" evidence="2">
    <location>
        <begin position="31"/>
        <end position="118"/>
    </location>
</feature>
<dbReference type="EMBL" id="JAWDEU010000002">
    <property type="protein sequence ID" value="MDU0244648.1"/>
    <property type="molecule type" value="Genomic_DNA"/>
</dbReference>
<dbReference type="Gene3D" id="2.60.40.2060">
    <property type="match status" value="1"/>
</dbReference>
<gene>
    <name evidence="4" type="ORF">DXB37_10890</name>
    <name evidence="3" type="ORF">RVH16_07965</name>
</gene>
<sequence>MKKLTYILLSLCLLVNFTSCDVDNYGEPEETFRGAFIDKETKEPFQTAIGNTGIRIRMMEYSWSDTPEPYDFNCMQDGTFQNTKIFAGNYGIIPEGAFVPLDEEIIDIKGTVEKTYEIEPLLRVKWVGEPQVNADGTVEVKVIITRGTNNPDYQQPLTEAWLFVSETSYVGDFSFSPRFSTQLLGAALTDVLGKEITIKTKGQFPDYSRKFFLRVGARTTKSFSGTNRYNYTTIKEVTTIARN</sequence>
<dbReference type="InterPro" id="IPR024278">
    <property type="entry name" value="DUF3823_N"/>
</dbReference>
<accession>A0A3E5EYS8</accession>
<organism evidence="4 5">
    <name type="scientific">Bacteroides uniformis</name>
    <dbReference type="NCBI Taxonomy" id="820"/>
    <lineage>
        <taxon>Bacteria</taxon>
        <taxon>Pseudomonadati</taxon>
        <taxon>Bacteroidota</taxon>
        <taxon>Bacteroidia</taxon>
        <taxon>Bacteroidales</taxon>
        <taxon>Bacteroidaceae</taxon>
        <taxon>Bacteroides</taxon>
    </lineage>
</organism>
<dbReference type="AlphaFoldDB" id="A0A3E5EYS8"/>
<feature type="signal peptide" evidence="1">
    <location>
        <begin position="1"/>
        <end position="21"/>
    </location>
</feature>
<evidence type="ECO:0000313" key="5">
    <source>
        <dbReference type="Proteomes" id="UP000260759"/>
    </source>
</evidence>